<evidence type="ECO:0000256" key="8">
    <source>
        <dbReference type="ARBA" id="ARBA00029346"/>
    </source>
</evidence>
<dbReference type="Proteomes" id="UP000184016">
    <property type="component" value="Unassembled WGS sequence"/>
</dbReference>
<keyword evidence="5 9" id="KW-0067">ATP-binding</keyword>
<keyword evidence="6 9" id="KW-0460">Magnesium</keyword>
<dbReference type="PRINTS" id="PR01020">
    <property type="entry name" value="LPSBIOSNTHSS"/>
</dbReference>
<dbReference type="InterPro" id="IPR004821">
    <property type="entry name" value="Cyt_trans-like"/>
</dbReference>
<keyword evidence="2 9" id="KW-0808">Transferase</keyword>
<protein>
    <recommendedName>
        <fullName evidence="9">Phosphopantetheine adenylyltransferase</fullName>
        <ecNumber evidence="9">2.7.7.3</ecNumber>
    </recommendedName>
    <alternativeName>
        <fullName evidence="9">Dephospho-CoA pyrophosphorylase</fullName>
    </alternativeName>
    <alternativeName>
        <fullName evidence="9">Pantetheine-phosphate adenylyltransferase</fullName>
        <shortName evidence="9">PPAT</shortName>
    </alternativeName>
</protein>
<sequence length="159" mass="17434">MKRAIYPGSFDPPTNGHLSVLMRALPVFDEIVVAIMENPDKQPMFTAEDRKWLLEQSVPAEVKGKIRVRSYCGLVADLAGEEQAVAIIRGLRDSLDTDAERRMAHMNEALSGIPTLFLYATPETGHVASSLIKDIVKHGGRVDAFVPAAVAARLHRSQS</sequence>
<dbReference type="PANTHER" id="PTHR21342">
    <property type="entry name" value="PHOSPHOPANTETHEINE ADENYLYLTRANSFERASE"/>
    <property type="match status" value="1"/>
</dbReference>
<dbReference type="PANTHER" id="PTHR21342:SF1">
    <property type="entry name" value="PHOSPHOPANTETHEINE ADENYLYLTRANSFERASE"/>
    <property type="match status" value="1"/>
</dbReference>
<dbReference type="EC" id="2.7.7.3" evidence="9"/>
<feature type="binding site" evidence="9">
    <location>
        <position position="100"/>
    </location>
    <ligand>
        <name>ATP</name>
        <dbReference type="ChEBI" id="CHEBI:30616"/>
    </ligand>
</feature>
<feature type="site" description="Transition state stabilizer" evidence="9">
    <location>
        <position position="17"/>
    </location>
</feature>
<feature type="binding site" evidence="9">
    <location>
        <begin position="9"/>
        <end position="10"/>
    </location>
    <ligand>
        <name>ATP</name>
        <dbReference type="ChEBI" id="CHEBI:30616"/>
    </ligand>
</feature>
<evidence type="ECO:0000259" key="10">
    <source>
        <dbReference type="Pfam" id="PF01467"/>
    </source>
</evidence>
<comment type="pathway">
    <text evidence="9">Cofactor biosynthesis; coenzyme A biosynthesis; CoA from (R)-pantothenate: step 4/5.</text>
</comment>
<dbReference type="SUPFAM" id="SSF52374">
    <property type="entry name" value="Nucleotidylyl transferase"/>
    <property type="match status" value="1"/>
</dbReference>
<dbReference type="GO" id="GO:0005737">
    <property type="term" value="C:cytoplasm"/>
    <property type="evidence" value="ECO:0007669"/>
    <property type="project" value="UniProtKB-SubCell"/>
</dbReference>
<feature type="binding site" evidence="9">
    <location>
        <position position="17"/>
    </location>
    <ligand>
        <name>ATP</name>
        <dbReference type="ChEBI" id="CHEBI:30616"/>
    </ligand>
</feature>
<keyword evidence="4 9" id="KW-0547">Nucleotide-binding</keyword>
<dbReference type="HAMAP" id="MF_00151">
    <property type="entry name" value="PPAT_bact"/>
    <property type="match status" value="1"/>
</dbReference>
<evidence type="ECO:0000256" key="4">
    <source>
        <dbReference type="ARBA" id="ARBA00022741"/>
    </source>
</evidence>
<accession>A0A1M6Q9Y0</accession>
<feature type="binding site" evidence="9">
    <location>
        <begin position="124"/>
        <end position="130"/>
    </location>
    <ligand>
        <name>ATP</name>
        <dbReference type="ChEBI" id="CHEBI:30616"/>
    </ligand>
</feature>
<feature type="binding site" evidence="9">
    <location>
        <position position="41"/>
    </location>
    <ligand>
        <name>substrate</name>
    </ligand>
</feature>
<evidence type="ECO:0000256" key="1">
    <source>
        <dbReference type="ARBA" id="ARBA00022490"/>
    </source>
</evidence>
<dbReference type="GO" id="GO:0004595">
    <property type="term" value="F:pantetheine-phosphate adenylyltransferase activity"/>
    <property type="evidence" value="ECO:0007669"/>
    <property type="project" value="UniProtKB-UniRule"/>
</dbReference>
<dbReference type="AlphaFoldDB" id="A0A1M6Q9Y0"/>
<dbReference type="EMBL" id="FRAF01000009">
    <property type="protein sequence ID" value="SHK16976.1"/>
    <property type="molecule type" value="Genomic_DNA"/>
</dbReference>
<dbReference type="NCBIfam" id="TIGR01510">
    <property type="entry name" value="coaD_prev_kdtB"/>
    <property type="match status" value="1"/>
</dbReference>
<dbReference type="UniPathway" id="UPA00241">
    <property type="reaction ID" value="UER00355"/>
</dbReference>
<dbReference type="NCBIfam" id="TIGR00125">
    <property type="entry name" value="cyt_tran_rel"/>
    <property type="match status" value="1"/>
</dbReference>
<dbReference type="Gene3D" id="3.40.50.620">
    <property type="entry name" value="HUPs"/>
    <property type="match status" value="1"/>
</dbReference>
<organism evidence="11 12">
    <name type="scientific">Alicyclobacillus tolerans</name>
    <dbReference type="NCBI Taxonomy" id="90970"/>
    <lineage>
        <taxon>Bacteria</taxon>
        <taxon>Bacillati</taxon>
        <taxon>Bacillota</taxon>
        <taxon>Bacilli</taxon>
        <taxon>Bacillales</taxon>
        <taxon>Alicyclobacillaceae</taxon>
        <taxon>Alicyclobacillus</taxon>
    </lineage>
</organism>
<keyword evidence="3 9" id="KW-0548">Nucleotidyltransferase</keyword>
<evidence type="ECO:0000313" key="12">
    <source>
        <dbReference type="Proteomes" id="UP000184016"/>
    </source>
</evidence>
<evidence type="ECO:0000256" key="5">
    <source>
        <dbReference type="ARBA" id="ARBA00022840"/>
    </source>
</evidence>
<comment type="subunit">
    <text evidence="9">Homohexamer.</text>
</comment>
<dbReference type="InterPro" id="IPR001980">
    <property type="entry name" value="PPAT"/>
</dbReference>
<evidence type="ECO:0000256" key="2">
    <source>
        <dbReference type="ARBA" id="ARBA00022679"/>
    </source>
</evidence>
<dbReference type="GO" id="GO:0005524">
    <property type="term" value="F:ATP binding"/>
    <property type="evidence" value="ECO:0007669"/>
    <property type="project" value="UniProtKB-KW"/>
</dbReference>
<feature type="domain" description="Cytidyltransferase-like" evidence="10">
    <location>
        <begin position="5"/>
        <end position="133"/>
    </location>
</feature>
<dbReference type="GO" id="GO:0015937">
    <property type="term" value="P:coenzyme A biosynthetic process"/>
    <property type="evidence" value="ECO:0007669"/>
    <property type="project" value="UniProtKB-UniRule"/>
</dbReference>
<comment type="catalytic activity">
    <reaction evidence="8 9">
        <text>(R)-4'-phosphopantetheine + ATP + H(+) = 3'-dephospho-CoA + diphosphate</text>
        <dbReference type="Rhea" id="RHEA:19801"/>
        <dbReference type="ChEBI" id="CHEBI:15378"/>
        <dbReference type="ChEBI" id="CHEBI:30616"/>
        <dbReference type="ChEBI" id="CHEBI:33019"/>
        <dbReference type="ChEBI" id="CHEBI:57328"/>
        <dbReference type="ChEBI" id="CHEBI:61723"/>
        <dbReference type="EC" id="2.7.7.3"/>
    </reaction>
</comment>
<evidence type="ECO:0000313" key="11">
    <source>
        <dbReference type="EMBL" id="SHK16976.1"/>
    </source>
</evidence>
<keyword evidence="12" id="KW-1185">Reference proteome</keyword>
<evidence type="ECO:0000256" key="3">
    <source>
        <dbReference type="ARBA" id="ARBA00022695"/>
    </source>
</evidence>
<comment type="function">
    <text evidence="9">Reversibly transfers an adenylyl group from ATP to 4'-phosphopantetheine, yielding dephospho-CoA (dPCoA) and pyrophosphate.</text>
</comment>
<comment type="cofactor">
    <cofactor evidence="9">
        <name>Mg(2+)</name>
        <dbReference type="ChEBI" id="CHEBI:18420"/>
    </cofactor>
</comment>
<dbReference type="RefSeq" id="WP_072873821.1">
    <property type="nucleotide sequence ID" value="NZ_FRAF01000009.1"/>
</dbReference>
<keyword evidence="1 9" id="KW-0963">Cytoplasm</keyword>
<feature type="binding site" evidence="9">
    <location>
        <begin position="90"/>
        <end position="92"/>
    </location>
    <ligand>
        <name>ATP</name>
        <dbReference type="ChEBI" id="CHEBI:30616"/>
    </ligand>
</feature>
<dbReference type="Pfam" id="PF01467">
    <property type="entry name" value="CTP_transf_like"/>
    <property type="match status" value="1"/>
</dbReference>
<evidence type="ECO:0000256" key="7">
    <source>
        <dbReference type="ARBA" id="ARBA00022993"/>
    </source>
</evidence>
<proteinExistence type="inferred from homology"/>
<feature type="binding site" evidence="9">
    <location>
        <position position="75"/>
    </location>
    <ligand>
        <name>substrate</name>
    </ligand>
</feature>
<gene>
    <name evidence="9" type="primary">coaD</name>
    <name evidence="11" type="ORF">SAMN05443507_109101</name>
</gene>
<dbReference type="InterPro" id="IPR014729">
    <property type="entry name" value="Rossmann-like_a/b/a_fold"/>
</dbReference>
<keyword evidence="7 9" id="KW-0173">Coenzyme A biosynthesis</keyword>
<evidence type="ECO:0000256" key="9">
    <source>
        <dbReference type="HAMAP-Rule" id="MF_00151"/>
    </source>
</evidence>
<evidence type="ECO:0000256" key="6">
    <source>
        <dbReference type="ARBA" id="ARBA00022842"/>
    </source>
</evidence>
<dbReference type="STRING" id="1830138.SAMN05443507_109101"/>
<feature type="binding site" evidence="9">
    <location>
        <position position="89"/>
    </location>
    <ligand>
        <name>substrate</name>
    </ligand>
</feature>
<feature type="binding site" evidence="9">
    <location>
        <position position="9"/>
    </location>
    <ligand>
        <name>substrate</name>
    </ligand>
</feature>
<comment type="similarity">
    <text evidence="9">Belongs to the bacterial CoaD family.</text>
</comment>
<reference evidence="12" key="1">
    <citation type="submission" date="2016-11" db="EMBL/GenBank/DDBJ databases">
        <authorList>
            <person name="Varghese N."/>
            <person name="Submissions S."/>
        </authorList>
    </citation>
    <scope>NUCLEOTIDE SEQUENCE [LARGE SCALE GENOMIC DNA]</scope>
    <source>
        <strain evidence="12">USBA-503</strain>
    </source>
</reference>
<comment type="subcellular location">
    <subcellularLocation>
        <location evidence="9">Cytoplasm</location>
    </subcellularLocation>
</comment>
<name>A0A1M6Q9Y0_9BACL</name>